<dbReference type="AlphaFoldDB" id="A0A3S0P5F5"/>
<dbReference type="EMBL" id="RYYR01000005">
    <property type="protein sequence ID" value="RUL55158.1"/>
    <property type="molecule type" value="Genomic_DNA"/>
</dbReference>
<dbReference type="Pfam" id="PF08378">
    <property type="entry name" value="NERD"/>
    <property type="match status" value="1"/>
</dbReference>
<protein>
    <submittedName>
        <fullName evidence="2">NERD domain-containing protein</fullName>
    </submittedName>
</protein>
<proteinExistence type="predicted"/>
<keyword evidence="3" id="KW-1185">Reference proteome</keyword>
<comment type="caution">
    <text evidence="2">The sequence shown here is derived from an EMBL/GenBank/DDBJ whole genome shotgun (WGS) entry which is preliminary data.</text>
</comment>
<dbReference type="InterPro" id="IPR011528">
    <property type="entry name" value="NERD"/>
</dbReference>
<sequence>MKVGGIFLRLIERKLPSKILVLDALNRRARNETVSNLLKRAVIGYEGELKVDRVWEEIGLSHESLLYHNYETNKHQIDTLFVSRHFIFVVEIKTVSGYIWYEKEKHQFLRKRKSGEIESFQSPIEQVKRNADMIERVVEGLGLSMPIYKAVVIAEPSTVIGRIPDEIPIFHAIGLRSEIKKLLLRYSTNLLPTVHFELLVDCLMKLYQPSKYWPRFELPPIRKGALCTCGRVMTYKRGFICVCGNKSNEALLQGLHDYRVLISEWITNREFRDFFFIESEDAANKLMKRMQFTHKGSTRDRRYLIPKDIWRDL</sequence>
<accession>A0A3S0P5F5</accession>
<dbReference type="PROSITE" id="PS50965">
    <property type="entry name" value="NERD"/>
    <property type="match status" value="1"/>
</dbReference>
<gene>
    <name evidence="2" type="ORF">EK386_05365</name>
</gene>
<dbReference type="Proteomes" id="UP000287910">
    <property type="component" value="Unassembled WGS sequence"/>
</dbReference>
<reference evidence="2 3" key="1">
    <citation type="submission" date="2018-12" db="EMBL/GenBank/DDBJ databases">
        <title>Lysinibacillus antri sp. nov., isolated from a cave soil.</title>
        <authorList>
            <person name="Narsing Rao M.P."/>
            <person name="Zhang H."/>
            <person name="Dong Z.-Y."/>
            <person name="Niu X.-K."/>
            <person name="Zhang K."/>
            <person name="Fang B.-Z."/>
            <person name="Kang Y.-Q."/>
            <person name="Xiao M."/>
            <person name="Li W.-J."/>
        </authorList>
    </citation>
    <scope>NUCLEOTIDE SEQUENCE [LARGE SCALE GENOMIC DNA]</scope>
    <source>
        <strain evidence="2 3">SYSU K30002</strain>
    </source>
</reference>
<evidence type="ECO:0000313" key="3">
    <source>
        <dbReference type="Proteomes" id="UP000287910"/>
    </source>
</evidence>
<evidence type="ECO:0000313" key="2">
    <source>
        <dbReference type="EMBL" id="RUL55158.1"/>
    </source>
</evidence>
<organism evidence="2 3">
    <name type="scientific">Lysinibacillus antri</name>
    <dbReference type="NCBI Taxonomy" id="2498145"/>
    <lineage>
        <taxon>Bacteria</taxon>
        <taxon>Bacillati</taxon>
        <taxon>Bacillota</taxon>
        <taxon>Bacilli</taxon>
        <taxon>Bacillales</taxon>
        <taxon>Bacillaceae</taxon>
        <taxon>Lysinibacillus</taxon>
    </lineage>
</organism>
<feature type="domain" description="NERD" evidence="1">
    <location>
        <begin position="43"/>
        <end position="157"/>
    </location>
</feature>
<name>A0A3S0P5F5_9BACI</name>
<evidence type="ECO:0000259" key="1">
    <source>
        <dbReference type="PROSITE" id="PS50965"/>
    </source>
</evidence>